<dbReference type="Pfam" id="PF17784">
    <property type="entry name" value="Sulfotransfer_4"/>
    <property type="match status" value="1"/>
</dbReference>
<organism evidence="2 3">
    <name type="scientific">Aspergillus ellipticus CBS 707.79</name>
    <dbReference type="NCBI Taxonomy" id="1448320"/>
    <lineage>
        <taxon>Eukaryota</taxon>
        <taxon>Fungi</taxon>
        <taxon>Dikarya</taxon>
        <taxon>Ascomycota</taxon>
        <taxon>Pezizomycotina</taxon>
        <taxon>Eurotiomycetes</taxon>
        <taxon>Eurotiomycetidae</taxon>
        <taxon>Eurotiales</taxon>
        <taxon>Aspergillaceae</taxon>
        <taxon>Aspergillus</taxon>
        <taxon>Aspergillus subgen. Circumdati</taxon>
    </lineage>
</organism>
<keyword evidence="3" id="KW-1185">Reference proteome</keyword>
<keyword evidence="1" id="KW-1133">Transmembrane helix</keyword>
<dbReference type="SUPFAM" id="SSF52540">
    <property type="entry name" value="P-loop containing nucleoside triphosphate hydrolases"/>
    <property type="match status" value="1"/>
</dbReference>
<dbReference type="VEuPathDB" id="FungiDB:BO71DRAFT_394757"/>
<dbReference type="AlphaFoldDB" id="A0A319DMY5"/>
<dbReference type="EMBL" id="KZ825806">
    <property type="protein sequence ID" value="PYH98980.1"/>
    <property type="molecule type" value="Genomic_DNA"/>
</dbReference>
<dbReference type="Gene3D" id="3.40.50.300">
    <property type="entry name" value="P-loop containing nucleotide triphosphate hydrolases"/>
    <property type="match status" value="1"/>
</dbReference>
<feature type="transmembrane region" description="Helical" evidence="1">
    <location>
        <begin position="249"/>
        <end position="273"/>
    </location>
</feature>
<accession>A0A319DMY5</accession>
<evidence type="ECO:0000313" key="3">
    <source>
        <dbReference type="Proteomes" id="UP000247810"/>
    </source>
</evidence>
<sequence>MERSFGDPYPRLSAPGQRQKEMKVLALGMSRTGTMSLYVALKELGYTCYHMCECSLDNANDSMILWRKALDAKYEGTGTAFKGKEDFDKMLWRYDAVTDVPCILFVEELLDAYPDAQIILTNREVGPWKCSLESTFYPIINMKRWKILEAVDKHYIAPYLSILRSSVEVWTGGKNLDKQHLPDGFNAHYDLVRAAAKERGREILEYRVQEGWQPLCQFLGKDMPDKAFPKVNEGTWVVTMHYYIFWARFMRLVIACLMWATSVAVLTIAWWLFR</sequence>
<dbReference type="InterPro" id="IPR027417">
    <property type="entry name" value="P-loop_NTPase"/>
</dbReference>
<evidence type="ECO:0000313" key="2">
    <source>
        <dbReference type="EMBL" id="PYH98980.1"/>
    </source>
</evidence>
<protein>
    <submittedName>
        <fullName evidence="2">NAD dependent epimerase/dehydratase</fullName>
    </submittedName>
</protein>
<dbReference type="Proteomes" id="UP000247810">
    <property type="component" value="Unassembled WGS sequence"/>
</dbReference>
<keyword evidence="1" id="KW-0812">Transmembrane</keyword>
<dbReference type="PANTHER" id="PTHR36978">
    <property type="entry name" value="P-LOOP CONTAINING NUCLEOTIDE TRIPHOSPHATE HYDROLASE"/>
    <property type="match status" value="1"/>
</dbReference>
<keyword evidence="1" id="KW-0472">Membrane</keyword>
<gene>
    <name evidence="2" type="ORF">BO71DRAFT_394757</name>
</gene>
<name>A0A319DMY5_9EURO</name>
<evidence type="ECO:0000256" key="1">
    <source>
        <dbReference type="SAM" id="Phobius"/>
    </source>
</evidence>
<dbReference type="STRING" id="1448320.A0A319DMY5"/>
<dbReference type="OrthoDB" id="408152at2759"/>
<proteinExistence type="predicted"/>
<reference evidence="2 3" key="1">
    <citation type="submission" date="2018-02" db="EMBL/GenBank/DDBJ databases">
        <title>The genomes of Aspergillus section Nigri reveals drivers in fungal speciation.</title>
        <authorList>
            <consortium name="DOE Joint Genome Institute"/>
            <person name="Vesth T.C."/>
            <person name="Nybo J."/>
            <person name="Theobald S."/>
            <person name="Brandl J."/>
            <person name="Frisvad J.C."/>
            <person name="Nielsen K.F."/>
            <person name="Lyhne E.K."/>
            <person name="Kogle M.E."/>
            <person name="Kuo A."/>
            <person name="Riley R."/>
            <person name="Clum A."/>
            <person name="Nolan M."/>
            <person name="Lipzen A."/>
            <person name="Salamov A."/>
            <person name="Henrissat B."/>
            <person name="Wiebenga A."/>
            <person name="De vries R.P."/>
            <person name="Grigoriev I.V."/>
            <person name="Mortensen U.H."/>
            <person name="Andersen M.R."/>
            <person name="Baker S.E."/>
        </authorList>
    </citation>
    <scope>NUCLEOTIDE SEQUENCE [LARGE SCALE GENOMIC DNA]</scope>
    <source>
        <strain evidence="2 3">CBS 707.79</strain>
    </source>
</reference>
<dbReference type="PANTHER" id="PTHR36978:SF4">
    <property type="entry name" value="P-LOOP CONTAINING NUCLEOSIDE TRIPHOSPHATE HYDROLASE PROTEIN"/>
    <property type="match status" value="1"/>
</dbReference>
<dbReference type="InterPro" id="IPR040632">
    <property type="entry name" value="Sulfotransfer_4"/>
</dbReference>